<sequence>MPPTTSDGLVDQAAEEFFDALGRADEQHAVDIATGLLDAGATTEQVLLRLVGGAQERVGLLWQTAEWSVAQEHAATAVNERVVAAVGARTRGTAERGHVVLGCLDGEWHTLPGRIVAEVLRVHGWRVTFLGASVPAAHLVSYLHLHGPDVVAVSCALPAHLPTAHQTIIAAQRTGTPVLAGGAGFGAQGRWARRLGVDAWAGTAAEAAALLDRQPWAAPAPAGEGFNGPEYAGLTERRRRLIGSAVARLHGFSPLAGPHDHPPDAGVEDDIAQVLDFLAAAVYLTDRDLFVEYLGWLAGVLEARNAPAAGLDAVPEVFHAGLHDFPFAQDCLADGRTLLAGSHPGPATGRSPR</sequence>
<dbReference type="EMBL" id="JAAXLA010000012">
    <property type="protein sequence ID" value="NMH97442.1"/>
    <property type="molecule type" value="Genomic_DNA"/>
</dbReference>
<dbReference type="InterPro" id="IPR003759">
    <property type="entry name" value="Cbl-bd_cap"/>
</dbReference>
<evidence type="ECO:0000259" key="3">
    <source>
        <dbReference type="PROSITE" id="PS51332"/>
    </source>
</evidence>
<dbReference type="PANTHER" id="PTHR45833:SF1">
    <property type="entry name" value="METHIONINE SYNTHASE"/>
    <property type="match status" value="1"/>
</dbReference>
<protein>
    <submittedName>
        <fullName evidence="4">Cobalamin-binding protein</fullName>
    </submittedName>
</protein>
<dbReference type="PROSITE" id="PS51332">
    <property type="entry name" value="B12_BINDING"/>
    <property type="match status" value="1"/>
</dbReference>
<organism evidence="4 5">
    <name type="scientific">Pseudonocardia acidicola</name>
    <dbReference type="NCBI Taxonomy" id="2724939"/>
    <lineage>
        <taxon>Bacteria</taxon>
        <taxon>Bacillati</taxon>
        <taxon>Actinomycetota</taxon>
        <taxon>Actinomycetes</taxon>
        <taxon>Pseudonocardiales</taxon>
        <taxon>Pseudonocardiaceae</taxon>
        <taxon>Pseudonocardia</taxon>
    </lineage>
</organism>
<dbReference type="InterPro" id="IPR006158">
    <property type="entry name" value="Cobalamin-bd"/>
</dbReference>
<evidence type="ECO:0000313" key="5">
    <source>
        <dbReference type="Proteomes" id="UP000820669"/>
    </source>
</evidence>
<dbReference type="SUPFAM" id="SSF52242">
    <property type="entry name" value="Cobalamin (vitamin B12)-binding domain"/>
    <property type="match status" value="1"/>
</dbReference>
<reference evidence="4 5" key="1">
    <citation type="submission" date="2020-04" db="EMBL/GenBank/DDBJ databases">
        <authorList>
            <person name="Klaysubun C."/>
            <person name="Duangmal K."/>
            <person name="Lipun K."/>
        </authorList>
    </citation>
    <scope>NUCLEOTIDE SEQUENCE [LARGE SCALE GENOMIC DNA]</scope>
    <source>
        <strain evidence="4 5">K10HN5</strain>
    </source>
</reference>
<dbReference type="Gene3D" id="1.10.1240.10">
    <property type="entry name" value="Methionine synthase domain"/>
    <property type="match status" value="1"/>
</dbReference>
<comment type="caution">
    <text evidence="4">The sequence shown here is derived from an EMBL/GenBank/DDBJ whole genome shotgun (WGS) entry which is preliminary data.</text>
</comment>
<dbReference type="InterPro" id="IPR036724">
    <property type="entry name" value="Cobalamin-bd_sf"/>
</dbReference>
<keyword evidence="5" id="KW-1185">Reference proteome</keyword>
<name>A0ABX1S986_9PSEU</name>
<accession>A0ABX1S986</accession>
<proteinExistence type="predicted"/>
<evidence type="ECO:0000313" key="4">
    <source>
        <dbReference type="EMBL" id="NMH97442.1"/>
    </source>
</evidence>
<gene>
    <name evidence="4" type="ORF">HF526_08980</name>
</gene>
<dbReference type="InterPro" id="IPR036594">
    <property type="entry name" value="Meth_synthase_dom"/>
</dbReference>
<keyword evidence="2" id="KW-0170">Cobalt</keyword>
<evidence type="ECO:0000256" key="2">
    <source>
        <dbReference type="ARBA" id="ARBA00023285"/>
    </source>
</evidence>
<keyword evidence="1" id="KW-0479">Metal-binding</keyword>
<feature type="domain" description="B12-binding" evidence="3">
    <location>
        <begin position="96"/>
        <end position="221"/>
    </location>
</feature>
<dbReference type="Pfam" id="PF02310">
    <property type="entry name" value="B12-binding"/>
    <property type="match status" value="1"/>
</dbReference>
<dbReference type="Gene3D" id="3.40.50.280">
    <property type="entry name" value="Cobalamin-binding domain"/>
    <property type="match status" value="1"/>
</dbReference>
<evidence type="ECO:0000256" key="1">
    <source>
        <dbReference type="ARBA" id="ARBA00022723"/>
    </source>
</evidence>
<dbReference type="CDD" id="cd02065">
    <property type="entry name" value="B12-binding_like"/>
    <property type="match status" value="1"/>
</dbReference>
<dbReference type="PANTHER" id="PTHR45833">
    <property type="entry name" value="METHIONINE SYNTHASE"/>
    <property type="match status" value="1"/>
</dbReference>
<dbReference type="Proteomes" id="UP000820669">
    <property type="component" value="Unassembled WGS sequence"/>
</dbReference>
<dbReference type="Pfam" id="PF02607">
    <property type="entry name" value="B12-binding_2"/>
    <property type="match status" value="1"/>
</dbReference>
<dbReference type="InterPro" id="IPR050554">
    <property type="entry name" value="Met_Synthase/Corrinoid"/>
</dbReference>